<protein>
    <submittedName>
        <fullName evidence="2">Phosphoglycolate phosphatase</fullName>
        <ecNumber evidence="2">3.1.3.18</ecNumber>
    </submittedName>
</protein>
<dbReference type="EMBL" id="CP036259">
    <property type="protein sequence ID" value="QDR81031.1"/>
    <property type="molecule type" value="Genomic_DNA"/>
</dbReference>
<accession>A0A517DUK3</accession>
<dbReference type="Gene3D" id="3.40.50.1000">
    <property type="entry name" value="HAD superfamily/HAD-like"/>
    <property type="match status" value="1"/>
</dbReference>
<organism evidence="2 3">
    <name type="scientific">Sporomusa termitida</name>
    <dbReference type="NCBI Taxonomy" id="2377"/>
    <lineage>
        <taxon>Bacteria</taxon>
        <taxon>Bacillati</taxon>
        <taxon>Bacillota</taxon>
        <taxon>Negativicutes</taxon>
        <taxon>Selenomonadales</taxon>
        <taxon>Sporomusaceae</taxon>
        <taxon>Sporomusa</taxon>
    </lineage>
</organism>
<dbReference type="KEGG" id="sted:SPTER_23860"/>
<keyword evidence="3" id="KW-1185">Reference proteome</keyword>
<dbReference type="PRINTS" id="PR00413">
    <property type="entry name" value="HADHALOGNASE"/>
</dbReference>
<evidence type="ECO:0000313" key="3">
    <source>
        <dbReference type="Proteomes" id="UP000320776"/>
    </source>
</evidence>
<name>A0A517DUK3_9FIRM</name>
<dbReference type="PANTHER" id="PTHR43316">
    <property type="entry name" value="HYDROLASE, HALOACID DELAHOGENASE-RELATED"/>
    <property type="match status" value="1"/>
</dbReference>
<evidence type="ECO:0000256" key="1">
    <source>
        <dbReference type="ARBA" id="ARBA00022801"/>
    </source>
</evidence>
<evidence type="ECO:0000313" key="2">
    <source>
        <dbReference type="EMBL" id="QDR81031.1"/>
    </source>
</evidence>
<sequence length="240" mass="26357">MIKSVLFDLDGTLLPLNQDLFLQAYLNQLGARVANVADPKKFIKQLLASTAVMISSRDEAKTNQQVFFEDFLPNIGVAPEVLLPVIDNFYETEFVLVKPTTKTSSDARRAVMAVAELGLDVVIATNPIFPLNAIRQRLDWAGVGDVDFTLVTCYEECHFCKPHPEYYLEIAERIGRLPVECLMVGNDVIEDLAAAKVGMKTYLVTDCLLNSQAVAAKADYQGTLAELAATITGIIRAENG</sequence>
<keyword evidence="1 2" id="KW-0378">Hydrolase</keyword>
<dbReference type="InterPro" id="IPR006439">
    <property type="entry name" value="HAD-SF_hydro_IA"/>
</dbReference>
<dbReference type="Proteomes" id="UP000320776">
    <property type="component" value="Chromosome"/>
</dbReference>
<dbReference type="PANTHER" id="PTHR43316:SF3">
    <property type="entry name" value="HALOACID DEHALOGENASE, TYPE II (AFU_ORTHOLOGUE AFUA_2G07750)-RELATED"/>
    <property type="match status" value="1"/>
</dbReference>
<proteinExistence type="predicted"/>
<dbReference type="InterPro" id="IPR036412">
    <property type="entry name" value="HAD-like_sf"/>
</dbReference>
<dbReference type="EC" id="3.1.3.18" evidence="2"/>
<dbReference type="SFLD" id="SFLDG01129">
    <property type="entry name" value="C1.5:_HAD__Beta-PGM__Phosphata"/>
    <property type="match status" value="1"/>
</dbReference>
<dbReference type="GO" id="GO:0008967">
    <property type="term" value="F:phosphoglycolate phosphatase activity"/>
    <property type="evidence" value="ECO:0007669"/>
    <property type="project" value="UniProtKB-EC"/>
</dbReference>
<dbReference type="SFLD" id="SFLDS00003">
    <property type="entry name" value="Haloacid_Dehalogenase"/>
    <property type="match status" value="1"/>
</dbReference>
<gene>
    <name evidence="2" type="primary">gph</name>
    <name evidence="2" type="ORF">SPTER_23860</name>
</gene>
<dbReference type="InterPro" id="IPR051540">
    <property type="entry name" value="S-2-haloacid_dehalogenase"/>
</dbReference>
<dbReference type="Pfam" id="PF00702">
    <property type="entry name" value="Hydrolase"/>
    <property type="match status" value="1"/>
</dbReference>
<dbReference type="SUPFAM" id="SSF56784">
    <property type="entry name" value="HAD-like"/>
    <property type="match status" value="1"/>
</dbReference>
<reference evidence="2 3" key="1">
    <citation type="submission" date="2019-02" db="EMBL/GenBank/DDBJ databases">
        <title>Closed genome of Sporomusa termitida DSM 4440.</title>
        <authorList>
            <person name="Poehlein A."/>
            <person name="Daniel R."/>
        </authorList>
    </citation>
    <scope>NUCLEOTIDE SEQUENCE [LARGE SCALE GENOMIC DNA]</scope>
    <source>
        <strain evidence="2 3">DSM 4440</strain>
    </source>
</reference>
<dbReference type="InterPro" id="IPR023214">
    <property type="entry name" value="HAD_sf"/>
</dbReference>
<dbReference type="RefSeq" id="WP_170233241.1">
    <property type="nucleotide sequence ID" value="NZ_CP036259.1"/>
</dbReference>
<dbReference type="AlphaFoldDB" id="A0A517DUK3"/>